<dbReference type="OrthoDB" id="119905at2"/>
<dbReference type="RefSeq" id="WP_102769223.1">
    <property type="nucleotide sequence ID" value="NZ_POSP01000003.1"/>
</dbReference>
<dbReference type="EMBL" id="POSP01000003">
    <property type="protein sequence ID" value="PND39305.1"/>
    <property type="molecule type" value="Genomic_DNA"/>
</dbReference>
<feature type="signal peptide" evidence="2">
    <location>
        <begin position="1"/>
        <end position="26"/>
    </location>
</feature>
<feature type="chain" id="PRO_5017927247" evidence="2">
    <location>
        <begin position="27"/>
        <end position="188"/>
    </location>
</feature>
<evidence type="ECO:0000256" key="2">
    <source>
        <dbReference type="SAM" id="SignalP"/>
    </source>
</evidence>
<evidence type="ECO:0000256" key="1">
    <source>
        <dbReference type="SAM" id="MobiDB-lite"/>
    </source>
</evidence>
<feature type="compositionally biased region" description="Basic and acidic residues" evidence="1">
    <location>
        <begin position="64"/>
        <end position="74"/>
    </location>
</feature>
<name>A0A2N8L0T9_9BURK</name>
<gene>
    <name evidence="3" type="ORF">C1O66_18415</name>
</gene>
<dbReference type="Proteomes" id="UP000235916">
    <property type="component" value="Unassembled WGS sequence"/>
</dbReference>
<sequence length="188" mass="20270">MTTHRHLFNALAMALGLGLMSSAAMAGDEASNSKPAKAFTAGLDIREQADLKDIGLPAYPGARPQRDKEDDKESATIGFSFGPFGMKLVVSKFASSDDLDRIARYYQDALAGYGPVLDCSAGSPAALEAKARKSRGEKKDPNGCGDVGGDRNERVYKVGTEKNFRLVSLKPVGREVHFQLMKMELRGI</sequence>
<dbReference type="AlphaFoldDB" id="A0A2N8L0T9"/>
<proteinExistence type="predicted"/>
<evidence type="ECO:0000313" key="3">
    <source>
        <dbReference type="EMBL" id="PND39305.1"/>
    </source>
</evidence>
<protein>
    <submittedName>
        <fullName evidence="3">Uncharacterized protein</fullName>
    </submittedName>
</protein>
<evidence type="ECO:0000313" key="4">
    <source>
        <dbReference type="Proteomes" id="UP000235916"/>
    </source>
</evidence>
<feature type="region of interest" description="Disordered" evidence="1">
    <location>
        <begin position="131"/>
        <end position="152"/>
    </location>
</feature>
<organism evidence="3 4">
    <name type="scientific">Kinneretia aquatilis</name>
    <dbReference type="NCBI Taxonomy" id="2070761"/>
    <lineage>
        <taxon>Bacteria</taxon>
        <taxon>Pseudomonadati</taxon>
        <taxon>Pseudomonadota</taxon>
        <taxon>Betaproteobacteria</taxon>
        <taxon>Burkholderiales</taxon>
        <taxon>Sphaerotilaceae</taxon>
        <taxon>Roseateles</taxon>
    </lineage>
</organism>
<accession>A0A2N8L0T9</accession>
<keyword evidence="2" id="KW-0732">Signal</keyword>
<reference evidence="3 4" key="1">
    <citation type="submission" date="2018-01" db="EMBL/GenBank/DDBJ databases">
        <title>Draft genome sequence of Paucibacter aquatile CR182 isolated from freshwater of the Nakdong River.</title>
        <authorList>
            <person name="Choi A."/>
            <person name="Chung E.J."/>
        </authorList>
    </citation>
    <scope>NUCLEOTIDE SEQUENCE [LARGE SCALE GENOMIC DNA]</scope>
    <source>
        <strain evidence="3 4">CR182</strain>
    </source>
</reference>
<comment type="caution">
    <text evidence="3">The sequence shown here is derived from an EMBL/GenBank/DDBJ whole genome shotgun (WGS) entry which is preliminary data.</text>
</comment>
<feature type="region of interest" description="Disordered" evidence="1">
    <location>
        <begin position="55"/>
        <end position="74"/>
    </location>
</feature>
<keyword evidence="4" id="KW-1185">Reference proteome</keyword>